<dbReference type="Proteomes" id="UP001359485">
    <property type="component" value="Unassembled WGS sequence"/>
</dbReference>
<dbReference type="EMBL" id="JAWJWF010000004">
    <property type="protein sequence ID" value="KAK6634236.1"/>
    <property type="molecule type" value="Genomic_DNA"/>
</dbReference>
<protein>
    <submittedName>
        <fullName evidence="2">Uncharacterized protein</fullName>
    </submittedName>
</protein>
<gene>
    <name evidence="2" type="ORF">RUM44_004844</name>
</gene>
<feature type="region of interest" description="Disordered" evidence="1">
    <location>
        <begin position="85"/>
        <end position="107"/>
    </location>
</feature>
<sequence>MYEDMWKGGCSNVPVTKAAVYSDTFIHRHIENFLLVASGQRPVKFAFLFDILNGIGAFLSIVTESITRRIEAVSTYSSWNGRTTWSEKGLKDSKEEEEEEEEGIFRQGKSQVANLPLAFSIHFNRSTSPREIEKMKI</sequence>
<evidence type="ECO:0000313" key="2">
    <source>
        <dbReference type="EMBL" id="KAK6634236.1"/>
    </source>
</evidence>
<reference evidence="2 3" key="1">
    <citation type="submission" date="2023-09" db="EMBL/GenBank/DDBJ databases">
        <title>Genomes of two closely related lineages of the louse Polyplax serrata with different host specificities.</title>
        <authorList>
            <person name="Martinu J."/>
            <person name="Tarabai H."/>
            <person name="Stefka J."/>
            <person name="Hypsa V."/>
        </authorList>
    </citation>
    <scope>NUCLEOTIDE SEQUENCE [LARGE SCALE GENOMIC DNA]</scope>
    <source>
        <strain evidence="2">98ZLc_SE</strain>
    </source>
</reference>
<evidence type="ECO:0000256" key="1">
    <source>
        <dbReference type="SAM" id="MobiDB-lite"/>
    </source>
</evidence>
<comment type="caution">
    <text evidence="2">The sequence shown here is derived from an EMBL/GenBank/DDBJ whole genome shotgun (WGS) entry which is preliminary data.</text>
</comment>
<name>A0ABR1B401_POLSC</name>
<keyword evidence="3" id="KW-1185">Reference proteome</keyword>
<proteinExistence type="predicted"/>
<organism evidence="2 3">
    <name type="scientific">Polyplax serrata</name>
    <name type="common">Common mouse louse</name>
    <dbReference type="NCBI Taxonomy" id="468196"/>
    <lineage>
        <taxon>Eukaryota</taxon>
        <taxon>Metazoa</taxon>
        <taxon>Ecdysozoa</taxon>
        <taxon>Arthropoda</taxon>
        <taxon>Hexapoda</taxon>
        <taxon>Insecta</taxon>
        <taxon>Pterygota</taxon>
        <taxon>Neoptera</taxon>
        <taxon>Paraneoptera</taxon>
        <taxon>Psocodea</taxon>
        <taxon>Troctomorpha</taxon>
        <taxon>Phthiraptera</taxon>
        <taxon>Anoplura</taxon>
        <taxon>Polyplacidae</taxon>
        <taxon>Polyplax</taxon>
    </lineage>
</organism>
<evidence type="ECO:0000313" key="3">
    <source>
        <dbReference type="Proteomes" id="UP001359485"/>
    </source>
</evidence>
<accession>A0ABR1B401</accession>